<dbReference type="AlphaFoldDB" id="A0A3S5AEM6"/>
<keyword evidence="2" id="KW-1185">Reference proteome</keyword>
<gene>
    <name evidence="1" type="ORF">PXEA_LOCUS15451</name>
</gene>
<dbReference type="EMBL" id="CAAALY010054256">
    <property type="protein sequence ID" value="VEL22011.1"/>
    <property type="molecule type" value="Genomic_DNA"/>
</dbReference>
<sequence>MIPSIRQLSWYILRRFAGILVGIIAAPSYELVKETSEVNPSTNESVPLFCNSSVAPSHLLSTQPLSSDRLIRLGPLIPGNGDGTNCKDLDTSGANKQEQICRATQNLGNEWTIRRKEELQ</sequence>
<proteinExistence type="predicted"/>
<evidence type="ECO:0000313" key="2">
    <source>
        <dbReference type="Proteomes" id="UP000784294"/>
    </source>
</evidence>
<evidence type="ECO:0000313" key="1">
    <source>
        <dbReference type="EMBL" id="VEL22011.1"/>
    </source>
</evidence>
<protein>
    <submittedName>
        <fullName evidence="1">Uncharacterized protein</fullName>
    </submittedName>
</protein>
<accession>A0A3S5AEM6</accession>
<name>A0A3S5AEM6_9PLAT</name>
<organism evidence="1 2">
    <name type="scientific">Protopolystoma xenopodis</name>
    <dbReference type="NCBI Taxonomy" id="117903"/>
    <lineage>
        <taxon>Eukaryota</taxon>
        <taxon>Metazoa</taxon>
        <taxon>Spiralia</taxon>
        <taxon>Lophotrochozoa</taxon>
        <taxon>Platyhelminthes</taxon>
        <taxon>Monogenea</taxon>
        <taxon>Polyopisthocotylea</taxon>
        <taxon>Polystomatidea</taxon>
        <taxon>Polystomatidae</taxon>
        <taxon>Protopolystoma</taxon>
    </lineage>
</organism>
<dbReference type="Proteomes" id="UP000784294">
    <property type="component" value="Unassembled WGS sequence"/>
</dbReference>
<comment type="caution">
    <text evidence="1">The sequence shown here is derived from an EMBL/GenBank/DDBJ whole genome shotgun (WGS) entry which is preliminary data.</text>
</comment>
<reference evidence="1" key="1">
    <citation type="submission" date="2018-11" db="EMBL/GenBank/DDBJ databases">
        <authorList>
            <consortium name="Pathogen Informatics"/>
        </authorList>
    </citation>
    <scope>NUCLEOTIDE SEQUENCE</scope>
</reference>